<gene>
    <name evidence="1" type="ORF">ANN_18898</name>
</gene>
<dbReference type="Gene3D" id="2.130.10.10">
    <property type="entry name" value="YVTN repeat-like/Quinoprotein amine dehydrogenase"/>
    <property type="match status" value="2"/>
</dbReference>
<evidence type="ECO:0000313" key="1">
    <source>
        <dbReference type="EMBL" id="KAJ4436267.1"/>
    </source>
</evidence>
<reference evidence="1 2" key="1">
    <citation type="journal article" date="2022" name="Allergy">
        <title>Genome assembly and annotation of Periplaneta americana reveal a comprehensive cockroach allergen profile.</title>
        <authorList>
            <person name="Wang L."/>
            <person name="Xiong Q."/>
            <person name="Saelim N."/>
            <person name="Wang L."/>
            <person name="Nong W."/>
            <person name="Wan A.T."/>
            <person name="Shi M."/>
            <person name="Liu X."/>
            <person name="Cao Q."/>
            <person name="Hui J.H.L."/>
            <person name="Sookrung N."/>
            <person name="Leung T.F."/>
            <person name="Tungtrongchitr A."/>
            <person name="Tsui S.K.W."/>
        </authorList>
    </citation>
    <scope>NUCLEOTIDE SEQUENCE [LARGE SCALE GENOMIC DNA]</scope>
    <source>
        <strain evidence="1">PWHHKU_190912</strain>
    </source>
</reference>
<dbReference type="SUPFAM" id="SSF50978">
    <property type="entry name" value="WD40 repeat-like"/>
    <property type="match status" value="1"/>
</dbReference>
<organism evidence="1 2">
    <name type="scientific">Periplaneta americana</name>
    <name type="common">American cockroach</name>
    <name type="synonym">Blatta americana</name>
    <dbReference type="NCBI Taxonomy" id="6978"/>
    <lineage>
        <taxon>Eukaryota</taxon>
        <taxon>Metazoa</taxon>
        <taxon>Ecdysozoa</taxon>
        <taxon>Arthropoda</taxon>
        <taxon>Hexapoda</taxon>
        <taxon>Insecta</taxon>
        <taxon>Pterygota</taxon>
        <taxon>Neoptera</taxon>
        <taxon>Polyneoptera</taxon>
        <taxon>Dictyoptera</taxon>
        <taxon>Blattodea</taxon>
        <taxon>Blattoidea</taxon>
        <taxon>Blattidae</taxon>
        <taxon>Blattinae</taxon>
        <taxon>Periplaneta</taxon>
    </lineage>
</organism>
<dbReference type="InterPro" id="IPR015943">
    <property type="entry name" value="WD40/YVTN_repeat-like_dom_sf"/>
</dbReference>
<dbReference type="SMART" id="SM00320">
    <property type="entry name" value="WD40"/>
    <property type="match status" value="5"/>
</dbReference>
<protein>
    <recommendedName>
        <fullName evidence="3">WD repeat-containing protein 74</fullName>
    </recommendedName>
</protein>
<dbReference type="PANTHER" id="PTHR16038">
    <property type="entry name" value="NOP SEVEN ASSOCIATED PROTEIN 1"/>
    <property type="match status" value="1"/>
</dbReference>
<dbReference type="InterPro" id="IPR001680">
    <property type="entry name" value="WD40_rpt"/>
</dbReference>
<dbReference type="EMBL" id="JAJSOF020000023">
    <property type="protein sequence ID" value="KAJ4436267.1"/>
    <property type="molecule type" value="Genomic_DNA"/>
</dbReference>
<dbReference type="InterPro" id="IPR036322">
    <property type="entry name" value="WD40_repeat_dom_sf"/>
</dbReference>
<comment type="caution">
    <text evidence="1">The sequence shown here is derived from an EMBL/GenBank/DDBJ whole genome shotgun (WGS) entry which is preliminary data.</text>
</comment>
<dbReference type="Proteomes" id="UP001148838">
    <property type="component" value="Unassembled WGS sequence"/>
</dbReference>
<sequence length="418" mass="46835">MVTTLIRHQEGYRIVTLLLGTQSAYRVDVVPMLAHAEHTADSPQGISINIDDQNIKPIVKNIQNLDVLTKGHEITTLAWGDSEELDVLIGLASQKVKIYDTDFKAFTSSVDVNCGSGKICGLSRFRSVLVTAVESGHVKVWNTEKSESIIETGSSIEKMRHSAINTDTIATGGKENDLALFNLETKECTFKAKNDDDDDDDDDDVRPDMLQLRVPVWVSDMDFLPGGSKVAVCTRYGHVRLYDPSTPQKRPVISMDIPEQALTALAVTSRDHHVVVGSGKGKMMLVDLRKKGSVVQHYKGAVGAIKSIACHKTEPYLVSVGLDRNLLIHNLNSKALIRKKGRLRWLGHLERMPEGRLPKRALYGHPGGLRKRGRPRLRWLQDVEDDLRRVGCKRWRQRAQDRDEWFLMIKEAQALHGL</sequence>
<dbReference type="InterPro" id="IPR037379">
    <property type="entry name" value="WDR74/Nsa1"/>
</dbReference>
<evidence type="ECO:0008006" key="3">
    <source>
        <dbReference type="Google" id="ProtNLM"/>
    </source>
</evidence>
<proteinExistence type="predicted"/>
<keyword evidence="2" id="KW-1185">Reference proteome</keyword>
<dbReference type="PANTHER" id="PTHR16038:SF4">
    <property type="entry name" value="WD REPEAT-CONTAINING PROTEIN 74"/>
    <property type="match status" value="1"/>
</dbReference>
<accession>A0ABQ8SRK0</accession>
<name>A0ABQ8SRK0_PERAM</name>
<evidence type="ECO:0000313" key="2">
    <source>
        <dbReference type="Proteomes" id="UP001148838"/>
    </source>
</evidence>